<proteinExistence type="inferred from homology"/>
<evidence type="ECO:0000256" key="2">
    <source>
        <dbReference type="ARBA" id="ARBA00008531"/>
    </source>
</evidence>
<dbReference type="Pfam" id="PF00448">
    <property type="entry name" value="SRP54"/>
    <property type="match status" value="1"/>
</dbReference>
<keyword evidence="6" id="KW-0675">Receptor</keyword>
<accession>A0A7C4Y5U4</accession>
<reference evidence="9" key="1">
    <citation type="journal article" date="2020" name="mSystems">
        <title>Genome- and Community-Level Interaction Insights into Carbon Utilization and Element Cycling Functions of Hydrothermarchaeota in Hydrothermal Sediment.</title>
        <authorList>
            <person name="Zhou Z."/>
            <person name="Liu Y."/>
            <person name="Xu W."/>
            <person name="Pan J."/>
            <person name="Luo Z.H."/>
            <person name="Li M."/>
        </authorList>
    </citation>
    <scope>NUCLEOTIDE SEQUENCE [LARGE SCALE GENOMIC DNA]</scope>
    <source>
        <strain evidence="9">SpSt-794</strain>
    </source>
</reference>
<dbReference type="InterPro" id="IPR027417">
    <property type="entry name" value="P-loop_NTPase"/>
</dbReference>
<dbReference type="GO" id="GO:0003924">
    <property type="term" value="F:GTPase activity"/>
    <property type="evidence" value="ECO:0007669"/>
    <property type="project" value="TreeGrafter"/>
</dbReference>
<protein>
    <submittedName>
        <fullName evidence="9">Signal recognition particle-docking protein FtsY</fullName>
    </submittedName>
</protein>
<comment type="caution">
    <text evidence="9">The sequence shown here is derived from an EMBL/GenBank/DDBJ whole genome shotgun (WGS) entry which is preliminary data.</text>
</comment>
<comment type="similarity">
    <text evidence="2">Belongs to the GTP-binding SRP family.</text>
</comment>
<evidence type="ECO:0000259" key="8">
    <source>
        <dbReference type="PROSITE" id="PS00300"/>
    </source>
</evidence>
<dbReference type="SUPFAM" id="SSF52540">
    <property type="entry name" value="P-loop containing nucleoside triphosphate hydrolases"/>
    <property type="match status" value="1"/>
</dbReference>
<dbReference type="PANTHER" id="PTHR43134">
    <property type="entry name" value="SIGNAL RECOGNITION PARTICLE RECEPTOR SUBUNIT ALPHA"/>
    <property type="match status" value="1"/>
</dbReference>
<gene>
    <name evidence="9" type="primary">ftsY</name>
    <name evidence="9" type="ORF">ENV82_03830</name>
</gene>
<evidence type="ECO:0000256" key="4">
    <source>
        <dbReference type="ARBA" id="ARBA00023134"/>
    </source>
</evidence>
<dbReference type="SMART" id="SM00382">
    <property type="entry name" value="AAA"/>
    <property type="match status" value="1"/>
</dbReference>
<organism evidence="9">
    <name type="scientific">Caldisericum exile</name>
    <dbReference type="NCBI Taxonomy" id="693075"/>
    <lineage>
        <taxon>Bacteria</taxon>
        <taxon>Pseudomonadati</taxon>
        <taxon>Caldisericota/Cryosericota group</taxon>
        <taxon>Caldisericota</taxon>
        <taxon>Caldisericia</taxon>
        <taxon>Caldisericales</taxon>
        <taxon>Caldisericaceae</taxon>
        <taxon>Caldisericum</taxon>
    </lineage>
</organism>
<dbReference type="Gene3D" id="3.40.50.300">
    <property type="entry name" value="P-loop containing nucleotide triphosphate hydrolases"/>
    <property type="match status" value="1"/>
</dbReference>
<evidence type="ECO:0000256" key="7">
    <source>
        <dbReference type="ARBA" id="ARBA00048027"/>
    </source>
</evidence>
<dbReference type="Pfam" id="PF02881">
    <property type="entry name" value="SRP54_N"/>
    <property type="match status" value="1"/>
</dbReference>
<dbReference type="PANTHER" id="PTHR43134:SF1">
    <property type="entry name" value="SIGNAL RECOGNITION PARTICLE RECEPTOR SUBUNIT ALPHA"/>
    <property type="match status" value="1"/>
</dbReference>
<dbReference type="SMART" id="SM00962">
    <property type="entry name" value="SRP54"/>
    <property type="match status" value="1"/>
</dbReference>
<name>A0A7C4Y5U4_9BACT</name>
<evidence type="ECO:0000256" key="3">
    <source>
        <dbReference type="ARBA" id="ARBA00022741"/>
    </source>
</evidence>
<dbReference type="InterPro" id="IPR042101">
    <property type="entry name" value="SRP54_N_sf"/>
</dbReference>
<dbReference type="PROSITE" id="PS00300">
    <property type="entry name" value="SRP54"/>
    <property type="match status" value="1"/>
</dbReference>
<keyword evidence="4" id="KW-0342">GTP-binding</keyword>
<dbReference type="AlphaFoldDB" id="A0A7C4Y5U4"/>
<keyword evidence="5" id="KW-0472">Membrane</keyword>
<dbReference type="Gene3D" id="1.20.120.140">
    <property type="entry name" value="Signal recognition particle SRP54, nucleotide-binding domain"/>
    <property type="match status" value="1"/>
</dbReference>
<dbReference type="EMBL" id="DTHV01000121">
    <property type="protein sequence ID" value="HGW60542.1"/>
    <property type="molecule type" value="Genomic_DNA"/>
</dbReference>
<dbReference type="InterPro" id="IPR013822">
    <property type="entry name" value="Signal_recog_particl_SRP54_hlx"/>
</dbReference>
<comment type="subcellular location">
    <subcellularLocation>
        <location evidence="1">Cell membrane</location>
        <topology evidence="1">Peripheral membrane protein</topology>
        <orientation evidence="1">Cytoplasmic side</orientation>
    </subcellularLocation>
</comment>
<dbReference type="GO" id="GO:0005737">
    <property type="term" value="C:cytoplasm"/>
    <property type="evidence" value="ECO:0007669"/>
    <property type="project" value="UniProtKB-ARBA"/>
</dbReference>
<evidence type="ECO:0000256" key="6">
    <source>
        <dbReference type="ARBA" id="ARBA00023170"/>
    </source>
</evidence>
<feature type="domain" description="SRP54-type proteins GTP-binding" evidence="8">
    <location>
        <begin position="247"/>
        <end position="260"/>
    </location>
</feature>
<dbReference type="InterPro" id="IPR003593">
    <property type="entry name" value="AAA+_ATPase"/>
</dbReference>
<evidence type="ECO:0000256" key="1">
    <source>
        <dbReference type="ARBA" id="ARBA00004413"/>
    </source>
</evidence>
<dbReference type="GO" id="GO:0005047">
    <property type="term" value="F:signal recognition particle binding"/>
    <property type="evidence" value="ECO:0007669"/>
    <property type="project" value="TreeGrafter"/>
</dbReference>
<dbReference type="GO" id="GO:0005886">
    <property type="term" value="C:plasma membrane"/>
    <property type="evidence" value="ECO:0007669"/>
    <property type="project" value="UniProtKB-SubCell"/>
</dbReference>
<sequence length="277" mass="31121">MNMLEKLKNLFSKDDVSIEEVEEFLLSKNFGIKFTEEFIDRLEQERSEYLKLFERLIRETFLEVHPKVNISATKPTLFIFVGSNGSGKTTTVAKVANYYKNRGFKNILLIAGDTFRSGATEQLSIWAERLEVDIVKGKPNADPGSVVFDGLSKEGNYDLILIDTSGRVETNENLLRELTKIEKVVLSKAGKIDEVFLVLDSLTGLNAFRETESFTEAINVTGIILTKFDSNSAPGVVIPIVQTYKIPVKFIGTGEEINDLEEFSIDRYIQKLTGGEK</sequence>
<dbReference type="GO" id="GO:0006614">
    <property type="term" value="P:SRP-dependent cotranslational protein targeting to membrane"/>
    <property type="evidence" value="ECO:0007669"/>
    <property type="project" value="InterPro"/>
</dbReference>
<keyword evidence="3" id="KW-0547">Nucleotide-binding</keyword>
<dbReference type="GO" id="GO:0005525">
    <property type="term" value="F:GTP binding"/>
    <property type="evidence" value="ECO:0007669"/>
    <property type="project" value="UniProtKB-KW"/>
</dbReference>
<evidence type="ECO:0000256" key="5">
    <source>
        <dbReference type="ARBA" id="ARBA00023136"/>
    </source>
</evidence>
<evidence type="ECO:0000313" key="9">
    <source>
        <dbReference type="EMBL" id="HGW60542.1"/>
    </source>
</evidence>
<dbReference type="InterPro" id="IPR000897">
    <property type="entry name" value="SRP54_GTPase_dom"/>
</dbReference>
<comment type="catalytic activity">
    <reaction evidence="7">
        <text>GTP + H2O = GDP + phosphate + H(+)</text>
        <dbReference type="Rhea" id="RHEA:19669"/>
        <dbReference type="ChEBI" id="CHEBI:15377"/>
        <dbReference type="ChEBI" id="CHEBI:15378"/>
        <dbReference type="ChEBI" id="CHEBI:37565"/>
        <dbReference type="ChEBI" id="CHEBI:43474"/>
        <dbReference type="ChEBI" id="CHEBI:58189"/>
        <dbReference type="EC" id="3.6.5.4"/>
    </reaction>
</comment>